<feature type="transmembrane region" description="Helical" evidence="8">
    <location>
        <begin position="228"/>
        <end position="251"/>
    </location>
</feature>
<comment type="similarity">
    <text evidence="2 8">Belongs to the ABC-2 integral membrane protein family.</text>
</comment>
<sequence length="382" mass="41787">MKNMLWLIRNTLRSTFRKKSSWIIYFALPLAGVILSMLIYGNTNGADLRVGIVNQDGDRPVTADAIRFVEELGHVKVTMTDEASLNKEIAAGNLDSGIVFGAGYEAAVREGRQPDIRIVSAKGAQVTAYAKAMLDGYVGNVAAIGQAAKGDAAKFDAVYAEYKKNGFKMDSDSLKDTSNVKSMTYQSIGFLLMFMMFSASNMTELILKEKENRTFLRLLASPVSARTYVLSNVLFTAFILLLQIVFTLVVMRYVLKIDSGVPFAVLLASLFLFSLAAIGLSLLLVAFSKNSRSAGALQTLVVTPTCLLSGCTFPPEIMPDTIQKIASFLPQSWLLDTVTELQSGRTFGSLYLNLAILVGFAAAFSLIAVYRFSRNNDVRQFI</sequence>
<dbReference type="GO" id="GO:0140359">
    <property type="term" value="F:ABC-type transporter activity"/>
    <property type="evidence" value="ECO:0007669"/>
    <property type="project" value="InterPro"/>
</dbReference>
<evidence type="ECO:0000256" key="3">
    <source>
        <dbReference type="ARBA" id="ARBA00022448"/>
    </source>
</evidence>
<gene>
    <name evidence="10" type="ORF">H7B90_13915</name>
</gene>
<accession>A0A841U317</accession>
<evidence type="ECO:0000256" key="6">
    <source>
        <dbReference type="ARBA" id="ARBA00022989"/>
    </source>
</evidence>
<proteinExistence type="inferred from homology"/>
<dbReference type="PANTHER" id="PTHR30294">
    <property type="entry name" value="MEMBRANE COMPONENT OF ABC TRANSPORTER YHHJ-RELATED"/>
    <property type="match status" value="1"/>
</dbReference>
<evidence type="ECO:0000256" key="8">
    <source>
        <dbReference type="RuleBase" id="RU361157"/>
    </source>
</evidence>
<dbReference type="Proteomes" id="UP000553776">
    <property type="component" value="Unassembled WGS sequence"/>
</dbReference>
<evidence type="ECO:0000256" key="1">
    <source>
        <dbReference type="ARBA" id="ARBA00004651"/>
    </source>
</evidence>
<evidence type="ECO:0000256" key="7">
    <source>
        <dbReference type="ARBA" id="ARBA00023136"/>
    </source>
</evidence>
<feature type="transmembrane region" description="Helical" evidence="8">
    <location>
        <begin position="21"/>
        <end position="40"/>
    </location>
</feature>
<evidence type="ECO:0000313" key="11">
    <source>
        <dbReference type="Proteomes" id="UP000553776"/>
    </source>
</evidence>
<dbReference type="RefSeq" id="WP_185136493.1">
    <property type="nucleotide sequence ID" value="NZ_BORM01000001.1"/>
</dbReference>
<dbReference type="Pfam" id="PF12698">
    <property type="entry name" value="ABC2_membrane_3"/>
    <property type="match status" value="1"/>
</dbReference>
<feature type="domain" description="ABC transmembrane type-2" evidence="9">
    <location>
        <begin position="151"/>
        <end position="375"/>
    </location>
</feature>
<dbReference type="InterPro" id="IPR047817">
    <property type="entry name" value="ABC2_TM_bact-type"/>
</dbReference>
<evidence type="ECO:0000256" key="2">
    <source>
        <dbReference type="ARBA" id="ARBA00007783"/>
    </source>
</evidence>
<evidence type="ECO:0000256" key="4">
    <source>
        <dbReference type="ARBA" id="ARBA00022475"/>
    </source>
</evidence>
<feature type="transmembrane region" description="Helical" evidence="8">
    <location>
        <begin position="350"/>
        <end position="372"/>
    </location>
</feature>
<evidence type="ECO:0000259" key="9">
    <source>
        <dbReference type="PROSITE" id="PS51012"/>
    </source>
</evidence>
<keyword evidence="7 8" id="KW-0472">Membrane</keyword>
<dbReference type="InterPro" id="IPR000412">
    <property type="entry name" value="ABC_2_transport"/>
</dbReference>
<protein>
    <recommendedName>
        <fullName evidence="8">Transport permease protein</fullName>
    </recommendedName>
</protein>
<dbReference type="InterPro" id="IPR051449">
    <property type="entry name" value="ABC-2_transporter_component"/>
</dbReference>
<keyword evidence="4 8" id="KW-1003">Cell membrane</keyword>
<dbReference type="InterPro" id="IPR013525">
    <property type="entry name" value="ABC2_TM"/>
</dbReference>
<keyword evidence="5 8" id="KW-0812">Transmembrane</keyword>
<name>A0A841U317_9BACL</name>
<keyword evidence="6 8" id="KW-1133">Transmembrane helix</keyword>
<evidence type="ECO:0000313" key="10">
    <source>
        <dbReference type="EMBL" id="MBB6692501.1"/>
    </source>
</evidence>
<dbReference type="AlphaFoldDB" id="A0A841U317"/>
<comment type="subcellular location">
    <subcellularLocation>
        <location evidence="1 8">Cell membrane</location>
        <topology evidence="1 8">Multi-pass membrane protein</topology>
    </subcellularLocation>
</comment>
<dbReference type="PROSITE" id="PS51012">
    <property type="entry name" value="ABC_TM2"/>
    <property type="match status" value="1"/>
</dbReference>
<keyword evidence="11" id="KW-1185">Reference proteome</keyword>
<dbReference type="PRINTS" id="PR00164">
    <property type="entry name" value="ABC2TRNSPORT"/>
</dbReference>
<comment type="caution">
    <text evidence="8">Lacks conserved residue(s) required for the propagation of feature annotation.</text>
</comment>
<dbReference type="Gene3D" id="3.40.1710.10">
    <property type="entry name" value="abc type-2 transporter like domain"/>
    <property type="match status" value="1"/>
</dbReference>
<comment type="caution">
    <text evidence="10">The sequence shown here is derived from an EMBL/GenBank/DDBJ whole genome shotgun (WGS) entry which is preliminary data.</text>
</comment>
<keyword evidence="3 8" id="KW-0813">Transport</keyword>
<dbReference type="PANTHER" id="PTHR30294:SF45">
    <property type="entry name" value="LINEARMYCIN RESISTANCE PERMEASE PROTEIN LNRN"/>
    <property type="match status" value="1"/>
</dbReference>
<feature type="transmembrane region" description="Helical" evidence="8">
    <location>
        <begin position="263"/>
        <end position="287"/>
    </location>
</feature>
<dbReference type="GO" id="GO:0043190">
    <property type="term" value="C:ATP-binding cassette (ABC) transporter complex"/>
    <property type="evidence" value="ECO:0007669"/>
    <property type="project" value="InterPro"/>
</dbReference>
<evidence type="ECO:0000256" key="5">
    <source>
        <dbReference type="ARBA" id="ARBA00022692"/>
    </source>
</evidence>
<dbReference type="EMBL" id="JACJVR010000054">
    <property type="protein sequence ID" value="MBB6692501.1"/>
    <property type="molecule type" value="Genomic_DNA"/>
</dbReference>
<feature type="transmembrane region" description="Helical" evidence="8">
    <location>
        <begin position="188"/>
        <end position="207"/>
    </location>
</feature>
<organism evidence="10 11">
    <name type="scientific">Cohnella xylanilytica</name>
    <dbReference type="NCBI Taxonomy" id="557555"/>
    <lineage>
        <taxon>Bacteria</taxon>
        <taxon>Bacillati</taxon>
        <taxon>Bacillota</taxon>
        <taxon>Bacilli</taxon>
        <taxon>Bacillales</taxon>
        <taxon>Paenibacillaceae</taxon>
        <taxon>Cohnella</taxon>
    </lineage>
</organism>
<reference evidence="10 11" key="1">
    <citation type="submission" date="2020-08" db="EMBL/GenBank/DDBJ databases">
        <title>Cohnella phylogeny.</title>
        <authorList>
            <person name="Dunlap C."/>
        </authorList>
    </citation>
    <scope>NUCLEOTIDE SEQUENCE [LARGE SCALE GENOMIC DNA]</scope>
    <source>
        <strain evidence="10 11">DSM 25239</strain>
    </source>
</reference>